<keyword evidence="4" id="KW-0813">Transport</keyword>
<dbReference type="InterPro" id="IPR042561">
    <property type="entry name" value="Exo84_C_1"/>
</dbReference>
<dbReference type="Gene3D" id="2.30.29.30">
    <property type="entry name" value="Pleckstrin-homology domain (PH domain)/Phosphotyrosine-binding domain (PTB)"/>
    <property type="match status" value="1"/>
</dbReference>
<protein>
    <recommendedName>
        <fullName evidence="3">Exocyst complex component EXO84</fullName>
    </recommendedName>
</protein>
<dbReference type="PANTHER" id="PTHR21426:SF12">
    <property type="entry name" value="EXOCYST COMPLEX COMPONENT 8"/>
    <property type="match status" value="1"/>
</dbReference>
<dbReference type="OrthoDB" id="642193at2759"/>
<dbReference type="SUPFAM" id="SSF74788">
    <property type="entry name" value="Cullin repeat-like"/>
    <property type="match status" value="1"/>
</dbReference>
<keyword evidence="5" id="KW-0268">Exocytosis</keyword>
<dbReference type="GO" id="GO:0030133">
    <property type="term" value="C:transport vesicle"/>
    <property type="evidence" value="ECO:0007669"/>
    <property type="project" value="UniProtKB-SubCell"/>
</dbReference>
<proteinExistence type="inferred from homology"/>
<dbReference type="Pfam" id="PF25345">
    <property type="entry name" value="PH_EXO84"/>
    <property type="match status" value="1"/>
</dbReference>
<evidence type="ECO:0000256" key="4">
    <source>
        <dbReference type="ARBA" id="ARBA00022448"/>
    </source>
</evidence>
<feature type="domain" description="Exocyst component Exo84 C-terminal" evidence="8">
    <location>
        <begin position="433"/>
        <end position="627"/>
    </location>
</feature>
<keyword evidence="6" id="KW-0653">Protein transport</keyword>
<dbReference type="InterPro" id="IPR016159">
    <property type="entry name" value="Cullin_repeat-like_dom_sf"/>
</dbReference>
<dbReference type="Pfam" id="PF08700">
    <property type="entry name" value="VPS51_Exo84_N"/>
    <property type="match status" value="1"/>
</dbReference>
<reference evidence="10" key="1">
    <citation type="submission" date="2014-04" db="EMBL/GenBank/DDBJ databases">
        <title>Evolutionary Origins and Diversification of the Mycorrhizal Mutualists.</title>
        <authorList>
            <consortium name="DOE Joint Genome Institute"/>
            <consortium name="Mycorrhizal Genomics Consortium"/>
            <person name="Kohler A."/>
            <person name="Kuo A."/>
            <person name="Nagy L.G."/>
            <person name="Floudas D."/>
            <person name="Copeland A."/>
            <person name="Barry K.W."/>
            <person name="Cichocki N."/>
            <person name="Veneault-Fourrey C."/>
            <person name="LaButti K."/>
            <person name="Lindquist E.A."/>
            <person name="Lipzen A."/>
            <person name="Lundell T."/>
            <person name="Morin E."/>
            <person name="Murat C."/>
            <person name="Riley R."/>
            <person name="Ohm R."/>
            <person name="Sun H."/>
            <person name="Tunlid A."/>
            <person name="Henrissat B."/>
            <person name="Grigoriev I.V."/>
            <person name="Hibbett D.S."/>
            <person name="Martin F."/>
        </authorList>
    </citation>
    <scope>NUCLEOTIDE SEQUENCE [LARGE SCALE GENOMIC DNA]</scope>
    <source>
        <strain evidence="10">FD-334 SS-4</strain>
    </source>
</reference>
<dbReference type="Proteomes" id="UP000054270">
    <property type="component" value="Unassembled WGS sequence"/>
</dbReference>
<dbReference type="AlphaFoldDB" id="A0A0D2PCI5"/>
<dbReference type="STRING" id="945553.A0A0D2PCI5"/>
<dbReference type="GO" id="GO:0000145">
    <property type="term" value="C:exocyst"/>
    <property type="evidence" value="ECO:0007669"/>
    <property type="project" value="InterPro"/>
</dbReference>
<dbReference type="Gene3D" id="1.20.58.1210">
    <property type="entry name" value="Exo84p, N-terminal helical domain"/>
    <property type="match status" value="1"/>
</dbReference>
<accession>A0A0D2PCI5</accession>
<dbReference type="OMA" id="AAWLPNR"/>
<dbReference type="InterPro" id="IPR011993">
    <property type="entry name" value="PH-like_dom_sf"/>
</dbReference>
<dbReference type="EMBL" id="KN817521">
    <property type="protein sequence ID" value="KJA28574.1"/>
    <property type="molecule type" value="Genomic_DNA"/>
</dbReference>
<dbReference type="InterPro" id="IPR032403">
    <property type="entry name" value="Exo84_C"/>
</dbReference>
<evidence type="ECO:0000313" key="9">
    <source>
        <dbReference type="EMBL" id="KJA28574.1"/>
    </source>
</evidence>
<organism evidence="9 10">
    <name type="scientific">Hypholoma sublateritium (strain FD-334 SS-4)</name>
    <dbReference type="NCBI Taxonomy" id="945553"/>
    <lineage>
        <taxon>Eukaryota</taxon>
        <taxon>Fungi</taxon>
        <taxon>Dikarya</taxon>
        <taxon>Basidiomycota</taxon>
        <taxon>Agaricomycotina</taxon>
        <taxon>Agaricomycetes</taxon>
        <taxon>Agaricomycetidae</taxon>
        <taxon>Agaricales</taxon>
        <taxon>Agaricineae</taxon>
        <taxon>Strophariaceae</taxon>
        <taxon>Hypholoma</taxon>
    </lineage>
</organism>
<feature type="region of interest" description="Disordered" evidence="7">
    <location>
        <begin position="1"/>
        <end position="68"/>
    </location>
</feature>
<evidence type="ECO:0000259" key="8">
    <source>
        <dbReference type="Pfam" id="PF16528"/>
    </source>
</evidence>
<comment type="subcellular location">
    <subcellularLocation>
        <location evidence="1">Cytoplasmic vesicle</location>
        <location evidence="1">Secretory vesicle</location>
    </subcellularLocation>
</comment>
<evidence type="ECO:0000256" key="3">
    <source>
        <dbReference type="ARBA" id="ARBA00021269"/>
    </source>
</evidence>
<dbReference type="Gene3D" id="1.20.58.1220">
    <property type="entry name" value="Exo84p, C-terminal helical domain"/>
    <property type="match status" value="1"/>
</dbReference>
<keyword evidence="10" id="KW-1185">Reference proteome</keyword>
<comment type="similarity">
    <text evidence="2">Belongs to the EXO84 family.</text>
</comment>
<dbReference type="GO" id="GO:0015031">
    <property type="term" value="P:protein transport"/>
    <property type="evidence" value="ECO:0007669"/>
    <property type="project" value="UniProtKB-KW"/>
</dbReference>
<name>A0A0D2PCI5_HYPSF</name>
<evidence type="ECO:0000256" key="7">
    <source>
        <dbReference type="SAM" id="MobiDB-lite"/>
    </source>
</evidence>
<dbReference type="SUPFAM" id="SSF50729">
    <property type="entry name" value="PH domain-like"/>
    <property type="match status" value="1"/>
</dbReference>
<dbReference type="PANTHER" id="PTHR21426">
    <property type="entry name" value="EXOCYST COMPLEX COMPONENT 8"/>
    <property type="match status" value="1"/>
</dbReference>
<dbReference type="InterPro" id="IPR042560">
    <property type="entry name" value="Exo84_C_2"/>
</dbReference>
<feature type="compositionally biased region" description="Basic and acidic residues" evidence="7">
    <location>
        <begin position="364"/>
        <end position="380"/>
    </location>
</feature>
<feature type="region of interest" description="Disordered" evidence="7">
    <location>
        <begin position="364"/>
        <end position="399"/>
    </location>
</feature>
<evidence type="ECO:0000256" key="2">
    <source>
        <dbReference type="ARBA" id="ARBA00007210"/>
    </source>
</evidence>
<evidence type="ECO:0000313" key="10">
    <source>
        <dbReference type="Proteomes" id="UP000054270"/>
    </source>
</evidence>
<dbReference type="InterPro" id="IPR033961">
    <property type="entry name" value="Exo84"/>
</dbReference>
<dbReference type="GO" id="GO:0006893">
    <property type="term" value="P:Golgi to plasma membrane transport"/>
    <property type="evidence" value="ECO:0007669"/>
    <property type="project" value="TreeGrafter"/>
</dbReference>
<gene>
    <name evidence="9" type="ORF">HYPSUDRAFT_714121</name>
</gene>
<evidence type="ECO:0000256" key="6">
    <source>
        <dbReference type="ARBA" id="ARBA00022927"/>
    </source>
</evidence>
<sequence>MDISLRSRPSQAPRKAQRSPTTKLAKPGAGVTPRERGKNRIDDKIKKRMSTRYADISSPTQLSGVPPMPSLMGLIPAGERAAIGGREGEEDVRDRTGTKDDVKAVSDDKRLLSDENFDPAAYLKLKLANSTESELKTLQSSLRSAVDDTSAELQRSVFKNYAEFVLISKEISVLENEMLELKDLLSDYKSMPSTLHIPDPTSTSSSLMSTYKRSSVADLRVLYFNQMQALHASIEGASKFVPTMPGRHVVGEIENVFSLNAATYKVTGKVKFVILDDAVLVAKRRRRAANAGADGGGSTVNEGKLVAEKCWLLNEMLVLDTKDTPSMTNVFKIKHNKETHVYRTESPADKKGLLAQFRQVAEELSQKKRKEREGEHERRKSMWQGAGGVSTGIGGRNSPVPPVPDWMAELAKRGGDIPGIAVDAKEKAERDTRWVGEWSDDLTIAIALKEWGKAVDLVEKGQAKVGVIPLLSTKLSHLTGQLITSLLASLALSSVRKSTVVAHISLLNRLKAGAAARSTFLEMRTGVIHALTRKIRFEGHIGTFIGELAVVYFTGIKHTADWYLASFKENEVASSFITWTKDRIEEYAEIFRKQVYSNEVDTKIVEEAIHITQTQSKKLLQEYGLDFRYLLDDILLEHQKEQSKFSSAFSFQEHPKPPKL</sequence>
<feature type="compositionally biased region" description="Gly residues" evidence="7">
    <location>
        <begin position="385"/>
        <end position="395"/>
    </location>
</feature>
<evidence type="ECO:0000256" key="1">
    <source>
        <dbReference type="ARBA" id="ARBA00004398"/>
    </source>
</evidence>
<evidence type="ECO:0000256" key="5">
    <source>
        <dbReference type="ARBA" id="ARBA00022483"/>
    </source>
</evidence>
<dbReference type="Pfam" id="PF16528">
    <property type="entry name" value="Exo84_C"/>
    <property type="match status" value="1"/>
</dbReference>
<dbReference type="GO" id="GO:0006887">
    <property type="term" value="P:exocytosis"/>
    <property type="evidence" value="ECO:0007669"/>
    <property type="project" value="UniProtKB-KW"/>
</dbReference>
<feature type="compositionally biased region" description="Basic and acidic residues" evidence="7">
    <location>
        <begin position="33"/>
        <end position="45"/>
    </location>
</feature>